<evidence type="ECO:0000313" key="9">
    <source>
        <dbReference type="Proteomes" id="UP000642829"/>
    </source>
</evidence>
<dbReference type="GO" id="GO:0005829">
    <property type="term" value="C:cytosol"/>
    <property type="evidence" value="ECO:0007669"/>
    <property type="project" value="TreeGrafter"/>
</dbReference>
<dbReference type="AlphaFoldDB" id="A0A8J3DIW2"/>
<dbReference type="Pfam" id="PF00085">
    <property type="entry name" value="Thioredoxin"/>
    <property type="match status" value="1"/>
</dbReference>
<evidence type="ECO:0000256" key="6">
    <source>
        <dbReference type="NCBIfam" id="TIGR01068"/>
    </source>
</evidence>
<dbReference type="PROSITE" id="PS00194">
    <property type="entry name" value="THIOREDOXIN_1"/>
    <property type="match status" value="1"/>
</dbReference>
<evidence type="ECO:0000256" key="3">
    <source>
        <dbReference type="ARBA" id="ARBA00022982"/>
    </source>
</evidence>
<dbReference type="GO" id="GO:0045454">
    <property type="term" value="P:cell redox homeostasis"/>
    <property type="evidence" value="ECO:0007669"/>
    <property type="project" value="TreeGrafter"/>
</dbReference>
<keyword evidence="2" id="KW-0813">Transport</keyword>
<dbReference type="GO" id="GO:0015035">
    <property type="term" value="F:protein-disulfide reductase activity"/>
    <property type="evidence" value="ECO:0007669"/>
    <property type="project" value="UniProtKB-UniRule"/>
</dbReference>
<dbReference type="FunFam" id="3.40.30.10:FF:000001">
    <property type="entry name" value="Thioredoxin"/>
    <property type="match status" value="1"/>
</dbReference>
<dbReference type="PROSITE" id="PS51352">
    <property type="entry name" value="THIOREDOXIN_2"/>
    <property type="match status" value="1"/>
</dbReference>
<organism evidence="8 9">
    <name type="scientific">Cerasicoccus arenae</name>
    <dbReference type="NCBI Taxonomy" id="424488"/>
    <lineage>
        <taxon>Bacteria</taxon>
        <taxon>Pseudomonadati</taxon>
        <taxon>Verrucomicrobiota</taxon>
        <taxon>Opitutia</taxon>
        <taxon>Puniceicoccales</taxon>
        <taxon>Cerasicoccaceae</taxon>
        <taxon>Cerasicoccus</taxon>
    </lineage>
</organism>
<feature type="domain" description="Thioredoxin" evidence="7">
    <location>
        <begin position="22"/>
        <end position="135"/>
    </location>
</feature>
<dbReference type="CDD" id="cd02947">
    <property type="entry name" value="TRX_family"/>
    <property type="match status" value="1"/>
</dbReference>
<keyword evidence="9" id="KW-1185">Reference proteome</keyword>
<gene>
    <name evidence="8" type="ORF">GCM10007047_33370</name>
</gene>
<dbReference type="SUPFAM" id="SSF52833">
    <property type="entry name" value="Thioredoxin-like"/>
    <property type="match status" value="1"/>
</dbReference>
<evidence type="ECO:0000259" key="7">
    <source>
        <dbReference type="PROSITE" id="PS51352"/>
    </source>
</evidence>
<keyword evidence="3" id="KW-0249">Electron transport</keyword>
<dbReference type="PRINTS" id="PR00421">
    <property type="entry name" value="THIOREDOXIN"/>
</dbReference>
<sequence>MKQAALILFAILAFGYLITKPKPNSDSKPSQSTSESHGNIASGSFELAVQNKETVLVDFWAPWCGPCKTMNPIIAKISDDYSDDVSVYKVNVDDYPQLAQKYGVRGIPTFLIFKNGSLVATEVGAVGRKGITRHL</sequence>
<dbReference type="PANTHER" id="PTHR45663">
    <property type="entry name" value="GEO12009P1"/>
    <property type="match status" value="1"/>
</dbReference>
<dbReference type="Gene3D" id="3.40.30.10">
    <property type="entry name" value="Glutaredoxin"/>
    <property type="match status" value="1"/>
</dbReference>
<name>A0A8J3DIW2_9BACT</name>
<dbReference type="InterPro" id="IPR013766">
    <property type="entry name" value="Thioredoxin_domain"/>
</dbReference>
<evidence type="ECO:0000313" key="8">
    <source>
        <dbReference type="EMBL" id="GHC13354.1"/>
    </source>
</evidence>
<proteinExistence type="inferred from homology"/>
<dbReference type="Proteomes" id="UP000642829">
    <property type="component" value="Unassembled WGS sequence"/>
</dbReference>
<evidence type="ECO:0000256" key="1">
    <source>
        <dbReference type="ARBA" id="ARBA00008987"/>
    </source>
</evidence>
<accession>A0A8J3DIW2</accession>
<evidence type="ECO:0000256" key="5">
    <source>
        <dbReference type="ARBA" id="ARBA00023284"/>
    </source>
</evidence>
<keyword evidence="5" id="KW-0676">Redox-active center</keyword>
<keyword evidence="4" id="KW-1015">Disulfide bond</keyword>
<reference evidence="8" key="2">
    <citation type="submission" date="2020-09" db="EMBL/GenBank/DDBJ databases">
        <authorList>
            <person name="Sun Q."/>
            <person name="Kim S."/>
        </authorList>
    </citation>
    <scope>NUCLEOTIDE SEQUENCE</scope>
    <source>
        <strain evidence="8">KCTC 12870</strain>
    </source>
</reference>
<dbReference type="NCBIfam" id="TIGR01068">
    <property type="entry name" value="thioredoxin"/>
    <property type="match status" value="1"/>
</dbReference>
<dbReference type="InterPro" id="IPR017937">
    <property type="entry name" value="Thioredoxin_CS"/>
</dbReference>
<dbReference type="InterPro" id="IPR036249">
    <property type="entry name" value="Thioredoxin-like_sf"/>
</dbReference>
<dbReference type="RefSeq" id="WP_189517410.1">
    <property type="nucleotide sequence ID" value="NZ_BMXG01000032.1"/>
</dbReference>
<comment type="similarity">
    <text evidence="1">Belongs to the thioredoxin family.</text>
</comment>
<dbReference type="InterPro" id="IPR005746">
    <property type="entry name" value="Thioredoxin"/>
</dbReference>
<evidence type="ECO:0000256" key="4">
    <source>
        <dbReference type="ARBA" id="ARBA00023157"/>
    </source>
</evidence>
<dbReference type="EMBL" id="BMXG01000032">
    <property type="protein sequence ID" value="GHC13354.1"/>
    <property type="molecule type" value="Genomic_DNA"/>
</dbReference>
<evidence type="ECO:0000256" key="2">
    <source>
        <dbReference type="ARBA" id="ARBA00022448"/>
    </source>
</evidence>
<dbReference type="PANTHER" id="PTHR45663:SF11">
    <property type="entry name" value="GEO12009P1"/>
    <property type="match status" value="1"/>
</dbReference>
<reference evidence="8" key="1">
    <citation type="journal article" date="2014" name="Int. J. Syst. Evol. Microbiol.">
        <title>Complete genome sequence of Corynebacterium casei LMG S-19264T (=DSM 44701T), isolated from a smear-ripened cheese.</title>
        <authorList>
            <consortium name="US DOE Joint Genome Institute (JGI-PGF)"/>
            <person name="Walter F."/>
            <person name="Albersmeier A."/>
            <person name="Kalinowski J."/>
            <person name="Ruckert C."/>
        </authorList>
    </citation>
    <scope>NUCLEOTIDE SEQUENCE</scope>
    <source>
        <strain evidence="8">KCTC 12870</strain>
    </source>
</reference>
<comment type="caution">
    <text evidence="8">The sequence shown here is derived from an EMBL/GenBank/DDBJ whole genome shotgun (WGS) entry which is preliminary data.</text>
</comment>
<protein>
    <recommendedName>
        <fullName evidence="6">Thioredoxin</fullName>
    </recommendedName>
</protein>